<gene>
    <name evidence="1" type="ORF">BOCO_0094</name>
</gene>
<proteinExistence type="predicted"/>
<name>A0A261EVM4_9BIFI</name>
<comment type="caution">
    <text evidence="1">The sequence shown here is derived from an EMBL/GenBank/DDBJ whole genome shotgun (WGS) entry which is preliminary data.</text>
</comment>
<accession>A0A261EVM4</accession>
<protein>
    <submittedName>
        <fullName evidence="1">PAC2 family</fullName>
    </submittedName>
</protein>
<dbReference type="InterPro" id="IPR008492">
    <property type="entry name" value="Rv2714-like"/>
</dbReference>
<sequence>MKEESETQLHHAMIAAFEGWNDACSASTNVIHHLLNTYPSQEVGSLDSDGFYDYQVSRPMLCHVQGRRNIYWPETKFYEVSIQPECKLLVEVGPEPNYHWIDYCRQSIRFAEDLEINTLITLGSMFADCPHTRDLPIDDLAGDQIDADTEGHSGPVGIPTVLDAVAVQSGFKTESLWVSVPQYMSSDECAQGTLQLLRRVSRLLGIRLSEGDLPDKAQHWQAQASVLVRCNDNLAEYVHRLEVESDAKAASNFRYTIDEPLGDELAQEAEEFLKSVGGQDTPSV</sequence>
<evidence type="ECO:0000313" key="1">
    <source>
        <dbReference type="EMBL" id="OZG50908.1"/>
    </source>
</evidence>
<dbReference type="SUPFAM" id="SSF159659">
    <property type="entry name" value="Cgl1923-like"/>
    <property type="match status" value="1"/>
</dbReference>
<reference evidence="1 2" key="1">
    <citation type="journal article" date="2017" name="BMC Genomics">
        <title>Comparative genomic and phylogenomic analyses of the Bifidobacteriaceae family.</title>
        <authorList>
            <person name="Lugli G.A."/>
            <person name="Milani C."/>
            <person name="Turroni F."/>
            <person name="Duranti S."/>
            <person name="Mancabelli L."/>
            <person name="Mangifesta M."/>
            <person name="Ferrario C."/>
            <person name="Modesto M."/>
            <person name="Mattarelli P."/>
            <person name="Jiri K."/>
            <person name="van Sinderen D."/>
            <person name="Ventura M."/>
        </authorList>
    </citation>
    <scope>NUCLEOTIDE SEQUENCE [LARGE SCALE GENOMIC DNA]</scope>
    <source>
        <strain evidence="1 2">DSM 22924</strain>
    </source>
</reference>
<organism evidence="1 2">
    <name type="scientific">Bombiscardovia coagulans</name>
    <dbReference type="NCBI Taxonomy" id="686666"/>
    <lineage>
        <taxon>Bacteria</taxon>
        <taxon>Bacillati</taxon>
        <taxon>Actinomycetota</taxon>
        <taxon>Actinomycetes</taxon>
        <taxon>Bifidobacteriales</taxon>
        <taxon>Bifidobacteriaceae</taxon>
        <taxon>Bombiscardovia</taxon>
    </lineage>
</organism>
<dbReference type="RefSeq" id="WP_094722153.1">
    <property type="nucleotide sequence ID" value="NZ_MWWS01000002.1"/>
</dbReference>
<dbReference type="InterPro" id="IPR019151">
    <property type="entry name" value="Proteasome_assmbl_chaperone_2"/>
</dbReference>
<evidence type="ECO:0000313" key="2">
    <source>
        <dbReference type="Proteomes" id="UP000216004"/>
    </source>
</evidence>
<dbReference type="InterPro" id="IPR038389">
    <property type="entry name" value="PSMG2_sf"/>
</dbReference>
<dbReference type="AlphaFoldDB" id="A0A261EVM4"/>
<dbReference type="Proteomes" id="UP000216004">
    <property type="component" value="Unassembled WGS sequence"/>
</dbReference>
<keyword evidence="2" id="KW-1185">Reference proteome</keyword>
<dbReference type="Pfam" id="PF09754">
    <property type="entry name" value="PAC2"/>
    <property type="match status" value="1"/>
</dbReference>
<dbReference type="PIRSF" id="PIRSF028754">
    <property type="entry name" value="UCP028754"/>
    <property type="match status" value="1"/>
</dbReference>
<dbReference type="Gene3D" id="3.40.50.10900">
    <property type="entry name" value="PAC-like subunit"/>
    <property type="match status" value="1"/>
</dbReference>
<dbReference type="EMBL" id="MWWS01000002">
    <property type="protein sequence ID" value="OZG50908.1"/>
    <property type="molecule type" value="Genomic_DNA"/>
</dbReference>
<dbReference type="OrthoDB" id="150941at2"/>